<evidence type="ECO:0000256" key="1">
    <source>
        <dbReference type="SAM" id="MobiDB-lite"/>
    </source>
</evidence>
<dbReference type="GeneID" id="63819374"/>
<proteinExistence type="predicted"/>
<sequence length="194" mass="22139">MLVRLLQGDLSARPRTSRASAPATSAMDSWPSRSLRSFSHPSSRSCPATYQPREVLRSHTLRQTRASVTFARFGSFGPFRDTHLLDGRQKCSLLLLPSSRTLRPARREPQGQGGPRLAALQRGIFKYTMHDARSIQGYPRRETYRESTSDERVHMPAMEGGAFRGPSRRTKRPIQDRRMYATDPWPPFFLRPVL</sequence>
<evidence type="ECO:0000313" key="3">
    <source>
        <dbReference type="Proteomes" id="UP000076871"/>
    </source>
</evidence>
<dbReference type="Proteomes" id="UP000076871">
    <property type="component" value="Unassembled WGS sequence"/>
</dbReference>
<name>A0A165C6V8_9APHY</name>
<protein>
    <submittedName>
        <fullName evidence="2">Uncharacterized protein</fullName>
    </submittedName>
</protein>
<dbReference type="AlphaFoldDB" id="A0A165C6V8"/>
<dbReference type="InParanoid" id="A0A165C6V8"/>
<accession>A0A165C6V8</accession>
<reference evidence="2 3" key="1">
    <citation type="journal article" date="2016" name="Mol. Biol. Evol.">
        <title>Comparative Genomics of Early-Diverging Mushroom-Forming Fungi Provides Insights into the Origins of Lignocellulose Decay Capabilities.</title>
        <authorList>
            <person name="Nagy L.G."/>
            <person name="Riley R."/>
            <person name="Tritt A."/>
            <person name="Adam C."/>
            <person name="Daum C."/>
            <person name="Floudas D."/>
            <person name="Sun H."/>
            <person name="Yadav J.S."/>
            <person name="Pangilinan J."/>
            <person name="Larsson K.H."/>
            <person name="Matsuura K."/>
            <person name="Barry K."/>
            <person name="Labutti K."/>
            <person name="Kuo R."/>
            <person name="Ohm R.A."/>
            <person name="Bhattacharya S.S."/>
            <person name="Shirouzu T."/>
            <person name="Yoshinaga Y."/>
            <person name="Martin F.M."/>
            <person name="Grigoriev I.V."/>
            <person name="Hibbett D.S."/>
        </authorList>
    </citation>
    <scope>NUCLEOTIDE SEQUENCE [LARGE SCALE GENOMIC DNA]</scope>
    <source>
        <strain evidence="2 3">93-53</strain>
    </source>
</reference>
<feature type="region of interest" description="Disordered" evidence="1">
    <location>
        <begin position="7"/>
        <end position="48"/>
    </location>
</feature>
<dbReference type="RefSeq" id="XP_040760043.1">
    <property type="nucleotide sequence ID" value="XM_040902343.1"/>
</dbReference>
<evidence type="ECO:0000313" key="2">
    <source>
        <dbReference type="EMBL" id="KZT02303.1"/>
    </source>
</evidence>
<organism evidence="2 3">
    <name type="scientific">Laetiporus sulphureus 93-53</name>
    <dbReference type="NCBI Taxonomy" id="1314785"/>
    <lineage>
        <taxon>Eukaryota</taxon>
        <taxon>Fungi</taxon>
        <taxon>Dikarya</taxon>
        <taxon>Basidiomycota</taxon>
        <taxon>Agaricomycotina</taxon>
        <taxon>Agaricomycetes</taxon>
        <taxon>Polyporales</taxon>
        <taxon>Laetiporus</taxon>
    </lineage>
</organism>
<keyword evidence="3" id="KW-1185">Reference proteome</keyword>
<dbReference type="EMBL" id="KV427653">
    <property type="protein sequence ID" value="KZT02303.1"/>
    <property type="molecule type" value="Genomic_DNA"/>
</dbReference>
<feature type="compositionally biased region" description="Low complexity" evidence="1">
    <location>
        <begin position="11"/>
        <end position="47"/>
    </location>
</feature>
<gene>
    <name evidence="2" type="ORF">LAESUDRAFT_412433</name>
</gene>